<dbReference type="Gene3D" id="2.60.40.420">
    <property type="entry name" value="Cupredoxins - blue copper proteins"/>
    <property type="match status" value="1"/>
</dbReference>
<dbReference type="OrthoDB" id="6078206at2"/>
<proteinExistence type="predicted"/>
<evidence type="ECO:0000313" key="2">
    <source>
        <dbReference type="Proteomes" id="UP000010164"/>
    </source>
</evidence>
<dbReference type="Proteomes" id="UP000010164">
    <property type="component" value="Unassembled WGS sequence"/>
</dbReference>
<dbReference type="PATRIC" id="fig|1177179.3.peg.1862"/>
<gene>
    <name evidence="1" type="ORF">A11A3_09315</name>
</gene>
<dbReference type="SUPFAM" id="SSF49503">
    <property type="entry name" value="Cupredoxins"/>
    <property type="match status" value="1"/>
</dbReference>
<dbReference type="InterPro" id="IPR008972">
    <property type="entry name" value="Cupredoxin"/>
</dbReference>
<sequence>MAAGSALRQAGTLEPLTLQYDGQWQPQTITLPEQAARRLTLVNHSNDWHLMALGSETSLRDQALMHRLMPDLRKDFPNTRLLEAGGQATLDWRFDEPGHFAMRCMRPDHQDREAPLLITVKGPAGARR</sequence>
<dbReference type="STRING" id="1177179.A11A3_09315"/>
<accession>L0WCB0</accession>
<keyword evidence="2" id="KW-1185">Reference proteome</keyword>
<protein>
    <submittedName>
        <fullName evidence="1">Blue (Type 1) copper domain protein</fullName>
    </submittedName>
</protein>
<reference evidence="1 2" key="1">
    <citation type="journal article" date="2012" name="J. Bacteriol.">
        <title>Genome Sequence of the Alkane-Degrading Bacterium Alcanivorax hongdengensis Type Strain A-11-3.</title>
        <authorList>
            <person name="Lai Q."/>
            <person name="Shao Z."/>
        </authorList>
    </citation>
    <scope>NUCLEOTIDE SEQUENCE [LARGE SCALE GENOMIC DNA]</scope>
    <source>
        <strain evidence="1 2">A-11-3</strain>
    </source>
</reference>
<organism evidence="1 2">
    <name type="scientific">Alcanivorax hongdengensis A-11-3</name>
    <dbReference type="NCBI Taxonomy" id="1177179"/>
    <lineage>
        <taxon>Bacteria</taxon>
        <taxon>Pseudomonadati</taxon>
        <taxon>Pseudomonadota</taxon>
        <taxon>Gammaproteobacteria</taxon>
        <taxon>Oceanospirillales</taxon>
        <taxon>Alcanivoracaceae</taxon>
        <taxon>Alcanivorax</taxon>
    </lineage>
</organism>
<dbReference type="AlphaFoldDB" id="L0WCB0"/>
<dbReference type="EMBL" id="AMRJ01000012">
    <property type="protein sequence ID" value="EKF74388.1"/>
    <property type="molecule type" value="Genomic_DNA"/>
</dbReference>
<dbReference type="RefSeq" id="WP_008929041.1">
    <property type="nucleotide sequence ID" value="NZ_AMRJ01000012.1"/>
</dbReference>
<evidence type="ECO:0000313" key="1">
    <source>
        <dbReference type="EMBL" id="EKF74388.1"/>
    </source>
</evidence>
<name>L0WCB0_9GAMM</name>
<comment type="caution">
    <text evidence="1">The sequence shown here is derived from an EMBL/GenBank/DDBJ whole genome shotgun (WGS) entry which is preliminary data.</text>
</comment>